<protein>
    <submittedName>
        <fullName evidence="1">Uncharacterized protein</fullName>
    </submittedName>
</protein>
<accession>A0ABD4Z8P1</accession>
<keyword evidence="2" id="KW-1185">Reference proteome</keyword>
<comment type="caution">
    <text evidence="1">The sequence shown here is derived from an EMBL/GenBank/DDBJ whole genome shotgun (WGS) entry which is preliminary data.</text>
</comment>
<dbReference type="AlphaFoldDB" id="A0ABD4Z8P1"/>
<reference evidence="1 2" key="1">
    <citation type="submission" date="2023-05" db="EMBL/GenBank/DDBJ databases">
        <title>A new hyperthermophilic archaea 'Ignisphaera cupida' sp. nov. and description of the family 'Ignisphaeraceae' fam. nov.</title>
        <authorList>
            <person name="Podosokorskaya O.A."/>
            <person name="Elcheninov A.G."/>
            <person name="Klukina A."/>
            <person name="Merkel A.Y."/>
        </authorList>
    </citation>
    <scope>NUCLEOTIDE SEQUENCE [LARGE SCALE GENOMIC DNA]</scope>
    <source>
        <strain evidence="1 2">4213-co</strain>
    </source>
</reference>
<proteinExistence type="predicted"/>
<evidence type="ECO:0000313" key="1">
    <source>
        <dbReference type="EMBL" id="MDK6028463.1"/>
    </source>
</evidence>
<name>A0ABD4Z8P1_9CREN</name>
<sequence>MIKRLSKTIKEVDENVRKFGTVFSKMLSEKPKHGKSRKNLEHDIADIATVLVNMLLIGKEKAYRCKYYNHEEGICMFQWHNITVPTLNYVNKNGTLYLNVARNPEICAACPYWSVKQE</sequence>
<gene>
    <name evidence="1" type="ORF">QPL79_03720</name>
</gene>
<dbReference type="EMBL" id="JASNVW010000002">
    <property type="protein sequence ID" value="MDK6028463.1"/>
    <property type="molecule type" value="Genomic_DNA"/>
</dbReference>
<dbReference type="RefSeq" id="WP_285273448.1">
    <property type="nucleotide sequence ID" value="NZ_JASNVW010000002.1"/>
</dbReference>
<evidence type="ECO:0000313" key="2">
    <source>
        <dbReference type="Proteomes" id="UP001529235"/>
    </source>
</evidence>
<organism evidence="1 2">
    <name type="scientific">Ignisphaera cupida</name>
    <dbReference type="NCBI Taxonomy" id="3050454"/>
    <lineage>
        <taxon>Archaea</taxon>
        <taxon>Thermoproteota</taxon>
        <taxon>Thermoprotei</taxon>
        <taxon>Desulfurococcales</taxon>
        <taxon>Desulfurococcaceae</taxon>
        <taxon>Ignisphaera</taxon>
    </lineage>
</organism>
<dbReference type="Proteomes" id="UP001529235">
    <property type="component" value="Unassembled WGS sequence"/>
</dbReference>